<comment type="caution">
    <text evidence="1">The sequence shown here is derived from an EMBL/GenBank/DDBJ whole genome shotgun (WGS) entry which is preliminary data.</text>
</comment>
<name>A0A7W6RU36_9HYPH</name>
<evidence type="ECO:0000313" key="2">
    <source>
        <dbReference type="Proteomes" id="UP000533641"/>
    </source>
</evidence>
<accession>A0A7W6RU36</accession>
<protein>
    <submittedName>
        <fullName evidence="1">Uncharacterized protein</fullName>
    </submittedName>
</protein>
<organism evidence="1 2">
    <name type="scientific">Rhizobium mongolense</name>
    <dbReference type="NCBI Taxonomy" id="57676"/>
    <lineage>
        <taxon>Bacteria</taxon>
        <taxon>Pseudomonadati</taxon>
        <taxon>Pseudomonadota</taxon>
        <taxon>Alphaproteobacteria</taxon>
        <taxon>Hyphomicrobiales</taxon>
        <taxon>Rhizobiaceae</taxon>
        <taxon>Rhizobium/Agrobacterium group</taxon>
        <taxon>Rhizobium</taxon>
    </lineage>
</organism>
<proteinExistence type="predicted"/>
<gene>
    <name evidence="1" type="ORF">GGE12_005777</name>
</gene>
<dbReference type="EMBL" id="JACIGM010000015">
    <property type="protein sequence ID" value="MBB4277968.1"/>
    <property type="molecule type" value="Genomic_DNA"/>
</dbReference>
<sequence>MKTPADLYTPAARPHRGLPEVDYPFLDRDALVPAVR</sequence>
<evidence type="ECO:0000313" key="1">
    <source>
        <dbReference type="EMBL" id="MBB4277968.1"/>
    </source>
</evidence>
<dbReference type="Proteomes" id="UP000533641">
    <property type="component" value="Unassembled WGS sequence"/>
</dbReference>
<reference evidence="1 2" key="1">
    <citation type="submission" date="2020-08" db="EMBL/GenBank/DDBJ databases">
        <title>Genomic Encyclopedia of Type Strains, Phase IV (KMG-V): Genome sequencing to study the core and pangenomes of soil and plant-associated prokaryotes.</title>
        <authorList>
            <person name="Whitman W."/>
        </authorList>
    </citation>
    <scope>NUCLEOTIDE SEQUENCE [LARGE SCALE GENOMIC DNA]</scope>
    <source>
        <strain evidence="1 2">SEMIA 402</strain>
    </source>
</reference>
<dbReference type="AlphaFoldDB" id="A0A7W6RU36"/>